<dbReference type="SUPFAM" id="SSF101498">
    <property type="entry name" value="Anti-sigma factor FlgM"/>
    <property type="match status" value="1"/>
</dbReference>
<proteinExistence type="inferred from homology"/>
<evidence type="ECO:0000256" key="9">
    <source>
        <dbReference type="SAM" id="MobiDB-lite"/>
    </source>
</evidence>
<evidence type="ECO:0000256" key="1">
    <source>
        <dbReference type="ARBA" id="ARBA00005322"/>
    </source>
</evidence>
<comment type="caution">
    <text evidence="11">The sequence shown here is derived from an EMBL/GenBank/DDBJ whole genome shotgun (WGS) entry which is preliminary data.</text>
</comment>
<protein>
    <recommendedName>
        <fullName evidence="2">Negative regulator of flagellin synthesis</fullName>
    </recommendedName>
    <alternativeName>
        <fullName evidence="8">Anti-sigma-28 factor</fullName>
    </alternativeName>
</protein>
<keyword evidence="3" id="KW-0678">Repressor</keyword>
<dbReference type="Proteomes" id="UP001379949">
    <property type="component" value="Unassembled WGS sequence"/>
</dbReference>
<dbReference type="NCBIfam" id="TIGR03824">
    <property type="entry name" value="FlgM_jcvi"/>
    <property type="match status" value="1"/>
</dbReference>
<keyword evidence="11" id="KW-0282">Flagellum</keyword>
<keyword evidence="5" id="KW-0805">Transcription regulation</keyword>
<comment type="function">
    <text evidence="7">Responsible for the coupling of flagellin expression to flagellar assembly by preventing expression of the flagellin genes when a component of the middle class of proteins is defective. It negatively regulates flagellar genes by inhibiting the activity of FliA by directly binding to FliA.</text>
</comment>
<comment type="similarity">
    <text evidence="1">Belongs to the FlgM family.</text>
</comment>
<keyword evidence="4" id="KW-1005">Bacterial flagellum biogenesis</keyword>
<evidence type="ECO:0000256" key="3">
    <source>
        <dbReference type="ARBA" id="ARBA00022491"/>
    </source>
</evidence>
<sequence length="105" mass="10975">MAINFTGISNQGNVAKNNHTPVEGSTTSKASVDANTSSSGGIMAEDTVKLSGAAQTLQNQESKINGLSDIDQHKVDQIKQAIASGNYKIDSQKLASNMASMDSLF</sequence>
<dbReference type="InterPro" id="IPR007412">
    <property type="entry name" value="FlgM"/>
</dbReference>
<name>A0ABU9G4N9_9GAMM</name>
<keyword evidence="11" id="KW-0969">Cilium</keyword>
<keyword evidence="6" id="KW-0804">Transcription</keyword>
<dbReference type="EMBL" id="JBAKAR010000001">
    <property type="protein sequence ID" value="MEL0611937.1"/>
    <property type="molecule type" value="Genomic_DNA"/>
</dbReference>
<evidence type="ECO:0000256" key="5">
    <source>
        <dbReference type="ARBA" id="ARBA00023015"/>
    </source>
</evidence>
<dbReference type="Pfam" id="PF04316">
    <property type="entry name" value="FlgM"/>
    <property type="match status" value="1"/>
</dbReference>
<gene>
    <name evidence="11" type="primary">flgM</name>
    <name evidence="11" type="ORF">V6242_02165</name>
</gene>
<dbReference type="InterPro" id="IPR031316">
    <property type="entry name" value="FlgM_C"/>
</dbReference>
<feature type="domain" description="Anti-sigma-28 factor FlgM C-terminal" evidence="10">
    <location>
        <begin position="46"/>
        <end position="99"/>
    </location>
</feature>
<evidence type="ECO:0000256" key="7">
    <source>
        <dbReference type="ARBA" id="ARBA00024739"/>
    </source>
</evidence>
<reference evidence="11 12" key="1">
    <citation type="submission" date="2024-02" db="EMBL/GenBank/DDBJ databases">
        <title>Bacteria isolated from the canopy kelp, Nereocystis luetkeana.</title>
        <authorList>
            <person name="Pfister C.A."/>
            <person name="Younker I.T."/>
            <person name="Light S.H."/>
        </authorList>
    </citation>
    <scope>NUCLEOTIDE SEQUENCE [LARGE SCALE GENOMIC DNA]</scope>
    <source>
        <strain evidence="11 12">TI.4.07</strain>
    </source>
</reference>
<evidence type="ECO:0000313" key="11">
    <source>
        <dbReference type="EMBL" id="MEL0611937.1"/>
    </source>
</evidence>
<evidence type="ECO:0000259" key="10">
    <source>
        <dbReference type="Pfam" id="PF04316"/>
    </source>
</evidence>
<keyword evidence="11" id="KW-0966">Cell projection</keyword>
<feature type="compositionally biased region" description="Polar residues" evidence="9">
    <location>
        <begin position="1"/>
        <end position="40"/>
    </location>
</feature>
<keyword evidence="12" id="KW-1185">Reference proteome</keyword>
<organism evidence="11 12">
    <name type="scientific">Marinomonas arenicola</name>
    <dbReference type="NCBI Taxonomy" id="569601"/>
    <lineage>
        <taxon>Bacteria</taxon>
        <taxon>Pseudomonadati</taxon>
        <taxon>Pseudomonadota</taxon>
        <taxon>Gammaproteobacteria</taxon>
        <taxon>Oceanospirillales</taxon>
        <taxon>Oceanospirillaceae</taxon>
        <taxon>Marinomonas</taxon>
    </lineage>
</organism>
<evidence type="ECO:0000256" key="8">
    <source>
        <dbReference type="ARBA" id="ARBA00030117"/>
    </source>
</evidence>
<evidence type="ECO:0000256" key="6">
    <source>
        <dbReference type="ARBA" id="ARBA00023163"/>
    </source>
</evidence>
<dbReference type="RefSeq" id="WP_341566161.1">
    <property type="nucleotide sequence ID" value="NZ_JBAKAR010000001.1"/>
</dbReference>
<evidence type="ECO:0000256" key="2">
    <source>
        <dbReference type="ARBA" id="ARBA00017823"/>
    </source>
</evidence>
<feature type="region of interest" description="Disordered" evidence="9">
    <location>
        <begin position="1"/>
        <end position="44"/>
    </location>
</feature>
<dbReference type="InterPro" id="IPR035890">
    <property type="entry name" value="Anti-sigma-28_factor_FlgM_sf"/>
</dbReference>
<evidence type="ECO:0000256" key="4">
    <source>
        <dbReference type="ARBA" id="ARBA00022795"/>
    </source>
</evidence>
<accession>A0ABU9G4N9</accession>
<evidence type="ECO:0000313" key="12">
    <source>
        <dbReference type="Proteomes" id="UP001379949"/>
    </source>
</evidence>